<dbReference type="Proteomes" id="UP001638806">
    <property type="component" value="Unassembled WGS sequence"/>
</dbReference>
<reference evidence="1" key="1">
    <citation type="submission" date="2024-12" db="EMBL/GenBank/DDBJ databases">
        <title>Comparative genomics and development of molecular markers within Purpureocillium lilacinum and among Purpureocillium species.</title>
        <authorList>
            <person name="Yeh Z.-Y."/>
            <person name="Ni N.-T."/>
            <person name="Lo P.-H."/>
            <person name="Mushyakhwo K."/>
            <person name="Lin C.-F."/>
            <person name="Nai Y.-S."/>
        </authorList>
    </citation>
    <scope>NUCLEOTIDE SEQUENCE</scope>
    <source>
        <strain evidence="1">NCHU-NPUST-175</strain>
    </source>
</reference>
<protein>
    <submittedName>
        <fullName evidence="1">Uncharacterized protein</fullName>
    </submittedName>
</protein>
<proteinExistence type="predicted"/>
<gene>
    <name evidence="1" type="ORF">ACCO45_003455</name>
</gene>
<accession>A0ACC4E0V1</accession>
<evidence type="ECO:0000313" key="1">
    <source>
        <dbReference type="EMBL" id="KAL3961932.1"/>
    </source>
</evidence>
<dbReference type="EMBL" id="JBGNUJ010000003">
    <property type="protein sequence ID" value="KAL3961932.1"/>
    <property type="molecule type" value="Genomic_DNA"/>
</dbReference>
<name>A0ACC4E0V1_PURLI</name>
<organism evidence="1 2">
    <name type="scientific">Purpureocillium lilacinum</name>
    <name type="common">Paecilomyces lilacinus</name>
    <dbReference type="NCBI Taxonomy" id="33203"/>
    <lineage>
        <taxon>Eukaryota</taxon>
        <taxon>Fungi</taxon>
        <taxon>Dikarya</taxon>
        <taxon>Ascomycota</taxon>
        <taxon>Pezizomycotina</taxon>
        <taxon>Sordariomycetes</taxon>
        <taxon>Hypocreomycetidae</taxon>
        <taxon>Hypocreales</taxon>
        <taxon>Ophiocordycipitaceae</taxon>
        <taxon>Purpureocillium</taxon>
    </lineage>
</organism>
<sequence length="558" mass="59163">MRRRDETSGKGSSGEAQKPAVDYVASRSEGRRLREALRGALVSLGPGRRVRQGDLMGWTAGEGESEDGPEARAGGAIKKNDVRGATSSGKVKRDWGEGGLALGQDSITAASRSHLPALEIDSGRLPTAGVWAAEGAARAERGRQEDPLMDVDASGKGFQVGPGRCSSTWFGRLSWPAGAPAFASTKYRYRCRPKRVRIWSASSGQTGRQTPQETGGRLGMPQTPAVVNNKRPAYQPTRRVRREARLNVQGQAAAGRAAQGFGGQVGLAWTLHSTLASCAGGERTLAAGGRCMSRSVQVRTCGTLLGRRRALQPPRAPHYAASRWLSAGPGPRTTFTAGPPPSGSIAERAPAAMRSSRQVCLGRARRWTEGRGEGGEDVQRSNPPPCRRGAVSTAHELDQPMGVLRQNGFSSPASVPTLRAHAPPARCCTLMAAPPAESQTHAAECTRRRSRVPSEGCVARHAAKKPAGVRALACCILSFFARCFAGRVLRVSGAGTARIPVPDVVGTDGAHTLRWYQQAPSHWERMEEKKLEWGGDAACGGVRGGRDPVRLPLAAPPS</sequence>
<keyword evidence="2" id="KW-1185">Reference proteome</keyword>
<comment type="caution">
    <text evidence="1">The sequence shown here is derived from an EMBL/GenBank/DDBJ whole genome shotgun (WGS) entry which is preliminary data.</text>
</comment>
<evidence type="ECO:0000313" key="2">
    <source>
        <dbReference type="Proteomes" id="UP001638806"/>
    </source>
</evidence>